<name>A0A3G6YN24_ACIPI</name>
<sequence length="173" mass="19721">MKIDKIPDYIDPSLNLEQIRDECHDLIKKRAYVSAGAAIVPIPFFDVAVDLGILSYLIPDINSRFGLAPEHVSVYDPKTKTIHWDELRKRGFEFSGFVVARTTVKKTFNGFLGKIVTKQVTKFIPLGGQIVAASLGYFMMKKIAETHLNDSYNLAKRIQQKKPWHYCKLMFAL</sequence>
<proteinExistence type="predicted"/>
<reference evidence="1 2" key="2">
    <citation type="submission" date="2018-12" db="EMBL/GenBank/DDBJ databases">
        <title>Molecular Epidemiology of Emerging Carbapenem-Resistance in Acinetobacter nosocomialis and Acinetobacter pittii in Taiwan, 2010-2014.</title>
        <authorList>
            <person name="Huang W.-C."/>
            <person name="Wang H.-Y."/>
            <person name="Lai J.-F."/>
            <person name="Lauderdale T.-L."/>
            <person name="Sytwu H.-K."/>
        </authorList>
    </citation>
    <scope>NUCLEOTIDE SEQUENCE [LARGE SCALE GENOMIC DNA]</scope>
    <source>
        <strain evidence="1 2">2014S06-099</strain>
    </source>
</reference>
<evidence type="ECO:0008006" key="3">
    <source>
        <dbReference type="Google" id="ProtNLM"/>
    </source>
</evidence>
<dbReference type="Proteomes" id="UP000254410">
    <property type="component" value="Chromosome"/>
</dbReference>
<evidence type="ECO:0000313" key="2">
    <source>
        <dbReference type="Proteomes" id="UP000254410"/>
    </source>
</evidence>
<dbReference type="EMBL" id="CP033540">
    <property type="protein sequence ID" value="AZC01195.1"/>
    <property type="molecule type" value="Genomic_DNA"/>
</dbReference>
<evidence type="ECO:0000313" key="1">
    <source>
        <dbReference type="EMBL" id="AZC01195.1"/>
    </source>
</evidence>
<dbReference type="AlphaFoldDB" id="A0A3G6YN24"/>
<gene>
    <name evidence="1" type="ORF">DKE52_018720</name>
</gene>
<protein>
    <recommendedName>
        <fullName evidence="3">DUF697 domain-containing protein</fullName>
    </recommendedName>
</protein>
<organism evidence="1 2">
    <name type="scientific">Acinetobacter pittii</name>
    <name type="common">Acinetobacter genomosp. 3</name>
    <dbReference type="NCBI Taxonomy" id="48296"/>
    <lineage>
        <taxon>Bacteria</taxon>
        <taxon>Pseudomonadati</taxon>
        <taxon>Pseudomonadota</taxon>
        <taxon>Gammaproteobacteria</taxon>
        <taxon>Moraxellales</taxon>
        <taxon>Moraxellaceae</taxon>
        <taxon>Acinetobacter</taxon>
        <taxon>Acinetobacter calcoaceticus/baumannii complex</taxon>
    </lineage>
</organism>
<accession>A0A3G6YN24</accession>
<reference evidence="1 2" key="1">
    <citation type="submission" date="2018-11" db="EMBL/GenBank/DDBJ databases">
        <authorList>
            <person name="Kuo S.-C."/>
            <person name="Chen F.-J."/>
            <person name="Liao Y.-C."/>
        </authorList>
    </citation>
    <scope>NUCLEOTIDE SEQUENCE [LARGE SCALE GENOMIC DNA]</scope>
    <source>
        <strain evidence="1 2">2014S06-099</strain>
    </source>
</reference>